<dbReference type="InterPro" id="IPR001901">
    <property type="entry name" value="Translocase_SecE/Sec61-g"/>
</dbReference>
<keyword evidence="4 9" id="KW-0812">Transmembrane</keyword>
<feature type="transmembrane region" description="Helical" evidence="9">
    <location>
        <begin position="12"/>
        <end position="34"/>
    </location>
</feature>
<comment type="similarity">
    <text evidence="9">Belongs to the SecE/SEC61-gamma family.</text>
</comment>
<evidence type="ECO:0000256" key="6">
    <source>
        <dbReference type="ARBA" id="ARBA00022989"/>
    </source>
</evidence>
<dbReference type="Proteomes" id="UP000218542">
    <property type="component" value="Unassembled WGS sequence"/>
</dbReference>
<evidence type="ECO:0000256" key="2">
    <source>
        <dbReference type="ARBA" id="ARBA00022448"/>
    </source>
</evidence>
<sequence>MTFNIYRKGLGVYARSAVAGLFGLAAIFAAYSLYGAMIDLPELYAGSRVPILGISLTWGGVGACSLFVVCCMLICVFTTGFEVGLKGLDNKSKKAVEFFIETQTELQKVSWPARSELIGSTIVVIVCLVVLGVYVFCVDWVVSTFMKAIDIL</sequence>
<dbReference type="PANTHER" id="PTHR33910">
    <property type="entry name" value="PROTEIN TRANSLOCASE SUBUNIT SECE"/>
    <property type="match status" value="1"/>
</dbReference>
<dbReference type="GO" id="GO:0009306">
    <property type="term" value="P:protein secretion"/>
    <property type="evidence" value="ECO:0007669"/>
    <property type="project" value="UniProtKB-UniRule"/>
</dbReference>
<evidence type="ECO:0000256" key="8">
    <source>
        <dbReference type="ARBA" id="ARBA00023136"/>
    </source>
</evidence>
<comment type="caution">
    <text evidence="9">Lacks conserved residue(s) required for the propagation of feature annotation.</text>
</comment>
<evidence type="ECO:0000256" key="5">
    <source>
        <dbReference type="ARBA" id="ARBA00022927"/>
    </source>
</evidence>
<name>A0A286U297_9BACT</name>
<dbReference type="Gene3D" id="1.20.5.1030">
    <property type="entry name" value="Preprotein translocase secy subunit"/>
    <property type="match status" value="1"/>
</dbReference>
<dbReference type="RefSeq" id="WP_203415542.1">
    <property type="nucleotide sequence ID" value="NZ_BAOS01000029.1"/>
</dbReference>
<dbReference type="GO" id="GO:0065002">
    <property type="term" value="P:intracellular protein transmembrane transport"/>
    <property type="evidence" value="ECO:0007669"/>
    <property type="project" value="UniProtKB-UniRule"/>
</dbReference>
<evidence type="ECO:0000256" key="7">
    <source>
        <dbReference type="ARBA" id="ARBA00023010"/>
    </source>
</evidence>
<gene>
    <name evidence="9" type="primary">secE</name>
    <name evidence="10" type="ORF">SCALIN_C29_0029</name>
</gene>
<evidence type="ECO:0000256" key="4">
    <source>
        <dbReference type="ARBA" id="ARBA00022692"/>
    </source>
</evidence>
<dbReference type="InterPro" id="IPR005807">
    <property type="entry name" value="SecE_bac"/>
</dbReference>
<comment type="function">
    <text evidence="9">Essential subunit of the Sec protein translocation channel SecYEG. Clamps together the 2 halves of SecY. May contact the channel plug during translocation.</text>
</comment>
<dbReference type="GO" id="GO:0043952">
    <property type="term" value="P:protein transport by the Sec complex"/>
    <property type="evidence" value="ECO:0007669"/>
    <property type="project" value="UniProtKB-UniRule"/>
</dbReference>
<comment type="caution">
    <text evidence="10">The sequence shown here is derived from an EMBL/GenBank/DDBJ whole genome shotgun (WGS) entry which is preliminary data.</text>
</comment>
<evidence type="ECO:0000256" key="1">
    <source>
        <dbReference type="ARBA" id="ARBA00004370"/>
    </source>
</evidence>
<dbReference type="Pfam" id="PF00584">
    <property type="entry name" value="SecE"/>
    <property type="match status" value="1"/>
</dbReference>
<keyword evidence="6 9" id="KW-1133">Transmembrane helix</keyword>
<feature type="transmembrane region" description="Helical" evidence="9">
    <location>
        <begin position="54"/>
        <end position="85"/>
    </location>
</feature>
<organism evidence="10 11">
    <name type="scientific">Candidatus Scalindua japonica</name>
    <dbReference type="NCBI Taxonomy" id="1284222"/>
    <lineage>
        <taxon>Bacteria</taxon>
        <taxon>Pseudomonadati</taxon>
        <taxon>Planctomycetota</taxon>
        <taxon>Candidatus Brocadiia</taxon>
        <taxon>Candidatus Brocadiales</taxon>
        <taxon>Candidatus Scalinduaceae</taxon>
        <taxon>Candidatus Scalindua</taxon>
    </lineage>
</organism>
<comment type="subunit">
    <text evidence="9">Component of the Sec protein translocase complex. Heterotrimer consisting of SecY, SecE and SecG subunits. The heterotrimers can form oligomers, although 1 heterotrimer is thought to be able to translocate proteins. Interacts with the ribosome. Interacts with SecDF, and other proteins may be involved. Interacts with SecA.</text>
</comment>
<feature type="transmembrane region" description="Helical" evidence="9">
    <location>
        <begin position="117"/>
        <end position="142"/>
    </location>
</feature>
<keyword evidence="7 9" id="KW-0811">Translocation</keyword>
<evidence type="ECO:0000256" key="3">
    <source>
        <dbReference type="ARBA" id="ARBA00022475"/>
    </source>
</evidence>
<comment type="subcellular location">
    <subcellularLocation>
        <location evidence="1">Membrane</location>
    </subcellularLocation>
</comment>
<keyword evidence="2 9" id="KW-0813">Transport</keyword>
<reference evidence="10 11" key="1">
    <citation type="journal article" date="2017" name="Environ. Microbiol. Rep.">
        <title>Genetic diversity of marine anaerobic ammonium-oxidizing bacteria as revealed by genomic and proteomic analyses of 'Candidatus Scalindua japonica'.</title>
        <authorList>
            <person name="Oshiki M."/>
            <person name="Mizuto K."/>
            <person name="Kimura Z."/>
            <person name="Kindaichi T."/>
            <person name="Satoh H."/>
            <person name="Okabe S."/>
        </authorList>
    </citation>
    <scope>NUCLEOTIDE SEQUENCE [LARGE SCALE GENOMIC DNA]</scope>
    <source>
        <strain evidence="11">husup-a2</strain>
    </source>
</reference>
<keyword evidence="11" id="KW-1185">Reference proteome</keyword>
<evidence type="ECO:0000313" key="11">
    <source>
        <dbReference type="Proteomes" id="UP000218542"/>
    </source>
</evidence>
<dbReference type="GO" id="GO:0008320">
    <property type="term" value="F:protein transmembrane transporter activity"/>
    <property type="evidence" value="ECO:0007669"/>
    <property type="project" value="UniProtKB-UniRule"/>
</dbReference>
<keyword evidence="5 9" id="KW-0653">Protein transport</keyword>
<evidence type="ECO:0000313" key="10">
    <source>
        <dbReference type="EMBL" id="GAX62245.1"/>
    </source>
</evidence>
<dbReference type="HAMAP" id="MF_00422">
    <property type="entry name" value="SecE"/>
    <property type="match status" value="1"/>
</dbReference>
<dbReference type="GO" id="GO:0005886">
    <property type="term" value="C:plasma membrane"/>
    <property type="evidence" value="ECO:0007669"/>
    <property type="project" value="UniProtKB-UniRule"/>
</dbReference>
<proteinExistence type="inferred from homology"/>
<dbReference type="PANTHER" id="PTHR33910:SF1">
    <property type="entry name" value="PROTEIN TRANSLOCASE SUBUNIT SECE"/>
    <property type="match status" value="1"/>
</dbReference>
<keyword evidence="3 9" id="KW-1003">Cell membrane</keyword>
<dbReference type="EMBL" id="BAOS01000029">
    <property type="protein sequence ID" value="GAX62245.1"/>
    <property type="molecule type" value="Genomic_DNA"/>
</dbReference>
<dbReference type="InterPro" id="IPR038379">
    <property type="entry name" value="SecE_sf"/>
</dbReference>
<dbReference type="NCBIfam" id="TIGR00964">
    <property type="entry name" value="secE_bact"/>
    <property type="match status" value="1"/>
</dbReference>
<dbReference type="GO" id="GO:0006605">
    <property type="term" value="P:protein targeting"/>
    <property type="evidence" value="ECO:0007669"/>
    <property type="project" value="UniProtKB-UniRule"/>
</dbReference>
<dbReference type="AlphaFoldDB" id="A0A286U297"/>
<keyword evidence="8 9" id="KW-0472">Membrane</keyword>
<protein>
    <recommendedName>
        <fullName evidence="9">Protein translocase subunit SecE</fullName>
    </recommendedName>
</protein>
<accession>A0A286U297</accession>
<dbReference type="PROSITE" id="PS01067">
    <property type="entry name" value="SECE_SEC61G"/>
    <property type="match status" value="1"/>
</dbReference>
<evidence type="ECO:0000256" key="9">
    <source>
        <dbReference type="HAMAP-Rule" id="MF_00422"/>
    </source>
</evidence>